<dbReference type="SMART" id="SM01230">
    <property type="entry name" value="Gln-synt_C"/>
    <property type="match status" value="1"/>
</dbReference>
<evidence type="ECO:0000256" key="1">
    <source>
        <dbReference type="ARBA" id="ARBA00022598"/>
    </source>
</evidence>
<dbReference type="EMBL" id="CAFBRC010000076">
    <property type="protein sequence ID" value="CAB5076799.1"/>
    <property type="molecule type" value="Genomic_DNA"/>
</dbReference>
<dbReference type="GO" id="GO:0004356">
    <property type="term" value="F:glutamine synthetase activity"/>
    <property type="evidence" value="ECO:0007669"/>
    <property type="project" value="InterPro"/>
</dbReference>
<dbReference type="SUPFAM" id="SSF55931">
    <property type="entry name" value="Glutamine synthetase/guanido kinase"/>
    <property type="match status" value="1"/>
</dbReference>
<evidence type="ECO:0000313" key="6">
    <source>
        <dbReference type="EMBL" id="CAB5076799.1"/>
    </source>
</evidence>
<dbReference type="SUPFAM" id="SSF54368">
    <property type="entry name" value="Glutamine synthetase, N-terminal domain"/>
    <property type="match status" value="1"/>
</dbReference>
<dbReference type="Gene3D" id="3.10.20.70">
    <property type="entry name" value="Glutamine synthetase, N-terminal domain"/>
    <property type="match status" value="1"/>
</dbReference>
<feature type="domain" description="GS catalytic" evidence="2">
    <location>
        <begin position="116"/>
        <end position="442"/>
    </location>
</feature>
<proteinExistence type="predicted"/>
<reference evidence="4" key="1">
    <citation type="submission" date="2020-05" db="EMBL/GenBank/DDBJ databases">
        <authorList>
            <person name="Chiriac C."/>
            <person name="Salcher M."/>
            <person name="Ghai R."/>
            <person name="Kavagutti S V."/>
        </authorList>
    </citation>
    <scope>NUCLEOTIDE SEQUENCE</scope>
</reference>
<gene>
    <name evidence="3" type="ORF">UFOPK2342_00829</name>
    <name evidence="4" type="ORF">UFOPK2423_01439</name>
    <name evidence="5" type="ORF">UFOPK3266_01363</name>
    <name evidence="6" type="ORF">UFOPK4367_01091</name>
</gene>
<dbReference type="InterPro" id="IPR014746">
    <property type="entry name" value="Gln_synth/guanido_kin_cat_dom"/>
</dbReference>
<name>A0A6J6Q4F0_9ZZZZ</name>
<sequence length="442" mass="48295">MSTDLTSKAIELKALGIDILRVAYVDVLGIARSKDLLVSELARSAAHGPAFCQGVWITSTVGGVIESGHASLADGLPDLLTDIDWPTLRPIPWDPGVAMVIAHALDPDGTPNQVSPRTVLGNILNEYKSLGLTPIAGPELEFYVAKLDEHGHFKRAIEKTGRVYMTGALVDPNGLFLSMLRNLGEFNIGTFAGNHEFSPSQYEINLWHSEAMDAADRTFLMKYAVKDIAARAGVYATFMGKPWNDEGGSGFHMHVSLVDKNGKNVMHAGSELSETTLHFIGGVIKHAPAMTALTNPTVNSYRRIRPDSLAPYRINWGHDNRSTYMRIPPERGEGTRIEVRVADGAANAYLVMAAIFAAGLDGIKKKITPPDPIAGWAYDDEIAAVLPGTLAKALDELEANDVLKDALGELLFNSFIALKRDEVDRYNQHVSDWEITEYLQDF</sequence>
<organism evidence="4">
    <name type="scientific">freshwater metagenome</name>
    <dbReference type="NCBI Taxonomy" id="449393"/>
    <lineage>
        <taxon>unclassified sequences</taxon>
        <taxon>metagenomes</taxon>
        <taxon>ecological metagenomes</taxon>
    </lineage>
</organism>
<evidence type="ECO:0000313" key="4">
    <source>
        <dbReference type="EMBL" id="CAB4705897.1"/>
    </source>
</evidence>
<dbReference type="Pfam" id="PF00120">
    <property type="entry name" value="Gln-synt_C"/>
    <property type="match status" value="1"/>
</dbReference>
<dbReference type="EMBL" id="CAEZXN010000044">
    <property type="protein sequence ID" value="CAB4705897.1"/>
    <property type="molecule type" value="Genomic_DNA"/>
</dbReference>
<evidence type="ECO:0000313" key="3">
    <source>
        <dbReference type="EMBL" id="CAB4676620.1"/>
    </source>
</evidence>
<keyword evidence="1" id="KW-0436">Ligase</keyword>
<dbReference type="AlphaFoldDB" id="A0A6J6Q4F0"/>
<dbReference type="PANTHER" id="PTHR43785">
    <property type="entry name" value="GAMMA-GLUTAMYLPUTRESCINE SYNTHETASE"/>
    <property type="match status" value="1"/>
</dbReference>
<accession>A0A6J6Q4F0</accession>
<evidence type="ECO:0000313" key="5">
    <source>
        <dbReference type="EMBL" id="CAB4845021.1"/>
    </source>
</evidence>
<dbReference type="Gene3D" id="3.30.590.10">
    <property type="entry name" value="Glutamine synthetase/guanido kinase, catalytic domain"/>
    <property type="match status" value="1"/>
</dbReference>
<dbReference type="GO" id="GO:0006542">
    <property type="term" value="P:glutamine biosynthetic process"/>
    <property type="evidence" value="ECO:0007669"/>
    <property type="project" value="InterPro"/>
</dbReference>
<dbReference type="EMBL" id="CAEZXB010000012">
    <property type="protein sequence ID" value="CAB4676620.1"/>
    <property type="molecule type" value="Genomic_DNA"/>
</dbReference>
<protein>
    <submittedName>
        <fullName evidence="4">Unannotated protein</fullName>
    </submittedName>
</protein>
<dbReference type="InterPro" id="IPR008146">
    <property type="entry name" value="Gln_synth_cat_dom"/>
</dbReference>
<dbReference type="InterPro" id="IPR036651">
    <property type="entry name" value="Gln_synt_N_sf"/>
</dbReference>
<dbReference type="PROSITE" id="PS51987">
    <property type="entry name" value="GS_CATALYTIC"/>
    <property type="match status" value="1"/>
</dbReference>
<dbReference type="EMBL" id="CAFBAA010000044">
    <property type="protein sequence ID" value="CAB4845021.1"/>
    <property type="molecule type" value="Genomic_DNA"/>
</dbReference>
<evidence type="ECO:0000259" key="2">
    <source>
        <dbReference type="PROSITE" id="PS51987"/>
    </source>
</evidence>
<dbReference type="PANTHER" id="PTHR43785:SF12">
    <property type="entry name" value="TYPE-1 GLUTAMINE SYNTHETASE 2"/>
    <property type="match status" value="1"/>
</dbReference>